<name>X1BT86_9ZZZZ</name>
<evidence type="ECO:0000256" key="4">
    <source>
        <dbReference type="ARBA" id="ARBA00023002"/>
    </source>
</evidence>
<dbReference type="AlphaFoldDB" id="X1BT86"/>
<feature type="non-terminal residue" evidence="7">
    <location>
        <position position="84"/>
    </location>
</feature>
<dbReference type="PRINTS" id="PR00085">
    <property type="entry name" value="THFDHDRGNASE"/>
</dbReference>
<dbReference type="SUPFAM" id="SSF53223">
    <property type="entry name" value="Aminoacid dehydrogenase-like, N-terminal domain"/>
    <property type="match status" value="1"/>
</dbReference>
<evidence type="ECO:0000256" key="3">
    <source>
        <dbReference type="ARBA" id="ARBA00022857"/>
    </source>
</evidence>
<keyword evidence="4" id="KW-0560">Oxidoreductase</keyword>
<dbReference type="GO" id="GO:0035999">
    <property type="term" value="P:tetrahydrofolate interconversion"/>
    <property type="evidence" value="ECO:0007669"/>
    <property type="project" value="TreeGrafter"/>
</dbReference>
<evidence type="ECO:0000256" key="5">
    <source>
        <dbReference type="ARBA" id="ARBA00023268"/>
    </source>
</evidence>
<dbReference type="PANTHER" id="PTHR48099">
    <property type="entry name" value="C-1-TETRAHYDROFOLATE SYNTHASE, CYTOPLASMIC-RELATED"/>
    <property type="match status" value="1"/>
</dbReference>
<protein>
    <recommendedName>
        <fullName evidence="6">Tetrahydrofolate dehydrogenase/cyclohydrolase catalytic domain-containing protein</fullName>
    </recommendedName>
</protein>
<sequence>MYQLIDGEKIAGQIKEQIAGEVKKIEQQSGKIPHLAVILVGKDGASETYVAHKEKACHQVGIHFTLIRFEDNVSQNELLNKINE</sequence>
<keyword evidence="5" id="KW-0511">Multifunctional enzyme</keyword>
<gene>
    <name evidence="7" type="ORF">S01H4_32760</name>
</gene>
<dbReference type="EMBL" id="BART01017168">
    <property type="protein sequence ID" value="GAG75361.1"/>
    <property type="molecule type" value="Genomic_DNA"/>
</dbReference>
<accession>X1BT86</accession>
<dbReference type="InterPro" id="IPR020630">
    <property type="entry name" value="THF_DH/CycHdrlase_cat_dom"/>
</dbReference>
<feature type="domain" description="Tetrahydrofolate dehydrogenase/cyclohydrolase catalytic" evidence="6">
    <location>
        <begin position="5"/>
        <end position="84"/>
    </location>
</feature>
<reference evidence="7" key="1">
    <citation type="journal article" date="2014" name="Front. Microbiol.">
        <title>High frequency of phylogenetically diverse reductive dehalogenase-homologous genes in deep subseafloor sedimentary metagenomes.</title>
        <authorList>
            <person name="Kawai M."/>
            <person name="Futagami T."/>
            <person name="Toyoda A."/>
            <person name="Takaki Y."/>
            <person name="Nishi S."/>
            <person name="Hori S."/>
            <person name="Arai W."/>
            <person name="Tsubouchi T."/>
            <person name="Morono Y."/>
            <person name="Uchiyama I."/>
            <person name="Ito T."/>
            <person name="Fujiyama A."/>
            <person name="Inagaki F."/>
            <person name="Takami H."/>
        </authorList>
    </citation>
    <scope>NUCLEOTIDE SEQUENCE</scope>
    <source>
        <strain evidence="7">Expedition CK06-06</strain>
    </source>
</reference>
<dbReference type="InterPro" id="IPR000672">
    <property type="entry name" value="THF_DH/CycHdrlase"/>
</dbReference>
<organism evidence="7">
    <name type="scientific">marine sediment metagenome</name>
    <dbReference type="NCBI Taxonomy" id="412755"/>
    <lineage>
        <taxon>unclassified sequences</taxon>
        <taxon>metagenomes</taxon>
        <taxon>ecological metagenomes</taxon>
    </lineage>
</organism>
<dbReference type="InterPro" id="IPR046346">
    <property type="entry name" value="Aminoacid_DH-like_N_sf"/>
</dbReference>
<comment type="pathway">
    <text evidence="1">One-carbon metabolism; tetrahydrofolate interconversion.</text>
</comment>
<evidence type="ECO:0000313" key="7">
    <source>
        <dbReference type="EMBL" id="GAG75361.1"/>
    </source>
</evidence>
<evidence type="ECO:0000256" key="1">
    <source>
        <dbReference type="ARBA" id="ARBA00004777"/>
    </source>
</evidence>
<dbReference type="GO" id="GO:0004488">
    <property type="term" value="F:methylenetetrahydrofolate dehydrogenase (NADP+) activity"/>
    <property type="evidence" value="ECO:0007669"/>
    <property type="project" value="InterPro"/>
</dbReference>
<dbReference type="GO" id="GO:0004477">
    <property type="term" value="F:methenyltetrahydrofolate cyclohydrolase activity"/>
    <property type="evidence" value="ECO:0007669"/>
    <property type="project" value="TreeGrafter"/>
</dbReference>
<dbReference type="PANTHER" id="PTHR48099:SF5">
    <property type="entry name" value="C-1-TETRAHYDROFOLATE SYNTHASE, CYTOPLASMIC"/>
    <property type="match status" value="1"/>
</dbReference>
<dbReference type="Gene3D" id="3.40.50.10860">
    <property type="entry name" value="Leucine Dehydrogenase, chain A, domain 1"/>
    <property type="match status" value="1"/>
</dbReference>
<keyword evidence="2" id="KW-0378">Hydrolase</keyword>
<dbReference type="Pfam" id="PF00763">
    <property type="entry name" value="THF_DHG_CYH"/>
    <property type="match status" value="1"/>
</dbReference>
<dbReference type="GO" id="GO:0005829">
    <property type="term" value="C:cytosol"/>
    <property type="evidence" value="ECO:0007669"/>
    <property type="project" value="TreeGrafter"/>
</dbReference>
<evidence type="ECO:0000259" key="6">
    <source>
        <dbReference type="Pfam" id="PF00763"/>
    </source>
</evidence>
<keyword evidence="3" id="KW-0521">NADP</keyword>
<evidence type="ECO:0000256" key="2">
    <source>
        <dbReference type="ARBA" id="ARBA00022801"/>
    </source>
</evidence>
<comment type="caution">
    <text evidence="7">The sequence shown here is derived from an EMBL/GenBank/DDBJ whole genome shotgun (WGS) entry which is preliminary data.</text>
</comment>
<proteinExistence type="predicted"/>